<evidence type="ECO:0000313" key="3">
    <source>
        <dbReference type="Proteomes" id="UP000321393"/>
    </source>
</evidence>
<feature type="domain" description="Reverse transcriptase Ty1/copia-type" evidence="1">
    <location>
        <begin position="183"/>
        <end position="249"/>
    </location>
</feature>
<organism evidence="2 3">
    <name type="scientific">Cucumis melo var. makuwa</name>
    <name type="common">Oriental melon</name>
    <dbReference type="NCBI Taxonomy" id="1194695"/>
    <lineage>
        <taxon>Eukaryota</taxon>
        <taxon>Viridiplantae</taxon>
        <taxon>Streptophyta</taxon>
        <taxon>Embryophyta</taxon>
        <taxon>Tracheophyta</taxon>
        <taxon>Spermatophyta</taxon>
        <taxon>Magnoliopsida</taxon>
        <taxon>eudicotyledons</taxon>
        <taxon>Gunneridae</taxon>
        <taxon>Pentapetalae</taxon>
        <taxon>rosids</taxon>
        <taxon>fabids</taxon>
        <taxon>Cucurbitales</taxon>
        <taxon>Cucurbitaceae</taxon>
        <taxon>Benincaseae</taxon>
        <taxon>Cucumis</taxon>
    </lineage>
</organism>
<gene>
    <name evidence="2" type="ORF">E6C27_scaffold280G001480</name>
</gene>
<dbReference type="OrthoDB" id="1930494at2759"/>
<dbReference type="PANTHER" id="PTHR11439">
    <property type="entry name" value="GAG-POL-RELATED RETROTRANSPOSON"/>
    <property type="match status" value="1"/>
</dbReference>
<dbReference type="Pfam" id="PF07727">
    <property type="entry name" value="RVT_2"/>
    <property type="match status" value="1"/>
</dbReference>
<evidence type="ECO:0000259" key="1">
    <source>
        <dbReference type="Pfam" id="PF07727"/>
    </source>
</evidence>
<dbReference type="EMBL" id="SSTE01007195">
    <property type="protein sequence ID" value="KAA0057305.1"/>
    <property type="molecule type" value="Genomic_DNA"/>
</dbReference>
<sequence>MNLNQHKLRTYMTVSEENTTARSDKHLTDTQMHETSLDDLDMPKSYDPSLYMLIALRKGTRAFIASLDTVTIPKNIHEAMKNLKWKMTVREEMGTLEKNKTWDLCALPKGQKTVGCKWMFTLKYKSDRTLDKYKTQSGFFYLLQSIKRPLYQLDVKNALLNGDLKYMSPPSGFRVQFDHQVYDIVEITRLKKKMGDEFEIKDLGNMKYFLGMEVARSKEGISISQSKYNLDLLKETSMIGCRPADTPMEFNAKLGNPGDEVPIDKGKYKRLVVKLIYLSHTRPDVSYIVSTVSQFMQVPYKEHMEAVNCI</sequence>
<protein>
    <submittedName>
        <fullName evidence="2">Retrovirus-related Pol polyprotein from transposon TNT 1-94</fullName>
    </submittedName>
</protein>
<name>A0A5A7UUT2_CUCMM</name>
<comment type="caution">
    <text evidence="2">The sequence shown here is derived from an EMBL/GenBank/DDBJ whole genome shotgun (WGS) entry which is preliminary data.</text>
</comment>
<dbReference type="AlphaFoldDB" id="A0A5A7UUT2"/>
<dbReference type="STRING" id="1194695.A0A5A7UUT2"/>
<proteinExistence type="predicted"/>
<evidence type="ECO:0000313" key="2">
    <source>
        <dbReference type="EMBL" id="KAA0057305.1"/>
    </source>
</evidence>
<dbReference type="InterPro" id="IPR013103">
    <property type="entry name" value="RVT_2"/>
</dbReference>
<accession>A0A5A7UUT2</accession>
<dbReference type="PANTHER" id="PTHR11439:SF467">
    <property type="entry name" value="INTEGRASE CATALYTIC DOMAIN-CONTAINING PROTEIN"/>
    <property type="match status" value="1"/>
</dbReference>
<dbReference type="Proteomes" id="UP000321393">
    <property type="component" value="Unassembled WGS sequence"/>
</dbReference>
<reference evidence="2 3" key="1">
    <citation type="submission" date="2019-08" db="EMBL/GenBank/DDBJ databases">
        <title>Draft genome sequences of two oriental melons (Cucumis melo L. var makuwa).</title>
        <authorList>
            <person name="Kwon S.-Y."/>
        </authorList>
    </citation>
    <scope>NUCLEOTIDE SEQUENCE [LARGE SCALE GENOMIC DNA]</scope>
    <source>
        <strain evidence="3">cv. SW 3</strain>
        <tissue evidence="2">Leaf</tissue>
    </source>
</reference>